<evidence type="ECO:0000313" key="2">
    <source>
        <dbReference type="EMBL" id="KAK3236603.1"/>
    </source>
</evidence>
<name>A0AAE0EPX1_9CHLO</name>
<proteinExistence type="predicted"/>
<keyword evidence="3" id="KW-1185">Reference proteome</keyword>
<organism evidence="2 3">
    <name type="scientific">Cymbomonas tetramitiformis</name>
    <dbReference type="NCBI Taxonomy" id="36881"/>
    <lineage>
        <taxon>Eukaryota</taxon>
        <taxon>Viridiplantae</taxon>
        <taxon>Chlorophyta</taxon>
        <taxon>Pyramimonadophyceae</taxon>
        <taxon>Pyramimonadales</taxon>
        <taxon>Pyramimonadaceae</taxon>
        <taxon>Cymbomonas</taxon>
    </lineage>
</organism>
<evidence type="ECO:0000256" key="1">
    <source>
        <dbReference type="SAM" id="MobiDB-lite"/>
    </source>
</evidence>
<reference evidence="2 3" key="1">
    <citation type="journal article" date="2015" name="Genome Biol. Evol.">
        <title>Comparative Genomics of a Bacterivorous Green Alga Reveals Evolutionary Causalities and Consequences of Phago-Mixotrophic Mode of Nutrition.</title>
        <authorList>
            <person name="Burns J.A."/>
            <person name="Paasch A."/>
            <person name="Narechania A."/>
            <person name="Kim E."/>
        </authorList>
    </citation>
    <scope>NUCLEOTIDE SEQUENCE [LARGE SCALE GENOMIC DNA]</scope>
    <source>
        <strain evidence="2 3">PLY_AMNH</strain>
    </source>
</reference>
<dbReference type="EMBL" id="LGRX02034949">
    <property type="protein sequence ID" value="KAK3236603.1"/>
    <property type="molecule type" value="Genomic_DNA"/>
</dbReference>
<dbReference type="Proteomes" id="UP001190700">
    <property type="component" value="Unassembled WGS sequence"/>
</dbReference>
<gene>
    <name evidence="2" type="ORF">CYMTET_53267</name>
</gene>
<protein>
    <submittedName>
        <fullName evidence="2">Uncharacterized protein</fullName>
    </submittedName>
</protein>
<feature type="region of interest" description="Disordered" evidence="1">
    <location>
        <begin position="148"/>
        <end position="180"/>
    </location>
</feature>
<evidence type="ECO:0000313" key="3">
    <source>
        <dbReference type="Proteomes" id="UP001190700"/>
    </source>
</evidence>
<feature type="compositionally biased region" description="Basic and acidic residues" evidence="1">
    <location>
        <begin position="162"/>
        <end position="171"/>
    </location>
</feature>
<dbReference type="AlphaFoldDB" id="A0AAE0EPX1"/>
<sequence>MPTGHKPMRHHEELLSIYFSASSDPEPLVAQFDECIKAIAASGAGPLDDQHAKRQLLSALDPDFYKEVITPLRLDTELDKVSIEEIYVHVCEVWWCAHPEGPTTAKQPPSLPLSAAYASRDAPDTDLLSEFDRVLCEAFELLDVLRGSAKDPVPDPLPPRHAARDRDRRTGPSDGTACRC</sequence>
<accession>A0AAE0EPX1</accession>
<comment type="caution">
    <text evidence="2">The sequence shown here is derived from an EMBL/GenBank/DDBJ whole genome shotgun (WGS) entry which is preliminary data.</text>
</comment>